<keyword evidence="3" id="KW-1185">Reference proteome</keyword>
<evidence type="ECO:0000256" key="1">
    <source>
        <dbReference type="SAM" id="MobiDB-lite"/>
    </source>
</evidence>
<proteinExistence type="predicted"/>
<sequence length="200" mass="22499">MIDHEQTLRQRVQLGPEQVAQVAKWAEMPTEPVAAMLTAVVTSYIASRIAEVARTFPPTRDAIAATDPWADWRTDDGWDDADHDDLLGRGRGQPRNEALIEVYDILAAWWDELPPPVGGHRRNRWRPQFDKIEGQTVPANETATIFAYVARCLDPTNTTRNCNAVASFVKDRARSPASKAKRREGRAAYARQRRNKPPSA</sequence>
<evidence type="ECO:0000313" key="2">
    <source>
        <dbReference type="EMBL" id="MFC3100674.1"/>
    </source>
</evidence>
<dbReference type="Proteomes" id="UP001595378">
    <property type="component" value="Unassembled WGS sequence"/>
</dbReference>
<dbReference type="RefSeq" id="WP_336920580.1">
    <property type="nucleotide sequence ID" value="NZ_JBANRN010000020.1"/>
</dbReference>
<feature type="compositionally biased region" description="Basic residues" evidence="1">
    <location>
        <begin position="191"/>
        <end position="200"/>
    </location>
</feature>
<feature type="region of interest" description="Disordered" evidence="1">
    <location>
        <begin position="171"/>
        <end position="200"/>
    </location>
</feature>
<name>A0ABV7ED69_9SPHN</name>
<comment type="caution">
    <text evidence="2">The sequence shown here is derived from an EMBL/GenBank/DDBJ whole genome shotgun (WGS) entry which is preliminary data.</text>
</comment>
<protein>
    <submittedName>
        <fullName evidence="2">Uncharacterized protein</fullName>
    </submittedName>
</protein>
<reference evidence="3" key="1">
    <citation type="journal article" date="2019" name="Int. J. Syst. Evol. Microbiol.">
        <title>The Global Catalogue of Microorganisms (GCM) 10K type strain sequencing project: providing services to taxonomists for standard genome sequencing and annotation.</title>
        <authorList>
            <consortium name="The Broad Institute Genomics Platform"/>
            <consortium name="The Broad Institute Genome Sequencing Center for Infectious Disease"/>
            <person name="Wu L."/>
            <person name="Ma J."/>
        </authorList>
    </citation>
    <scope>NUCLEOTIDE SEQUENCE [LARGE SCALE GENOMIC DNA]</scope>
    <source>
        <strain evidence="3">KCTC 52606</strain>
    </source>
</reference>
<organism evidence="2 3">
    <name type="scientific">Alteraurantiacibacter lauratis</name>
    <dbReference type="NCBI Taxonomy" id="2054627"/>
    <lineage>
        <taxon>Bacteria</taxon>
        <taxon>Pseudomonadati</taxon>
        <taxon>Pseudomonadota</taxon>
        <taxon>Alphaproteobacteria</taxon>
        <taxon>Sphingomonadales</taxon>
        <taxon>Erythrobacteraceae</taxon>
        <taxon>Alteraurantiacibacter</taxon>
    </lineage>
</organism>
<accession>A0ABV7ED69</accession>
<gene>
    <name evidence="2" type="ORF">ACFODK_07230</name>
</gene>
<evidence type="ECO:0000313" key="3">
    <source>
        <dbReference type="Proteomes" id="UP001595378"/>
    </source>
</evidence>
<dbReference type="EMBL" id="JBHRSU010000024">
    <property type="protein sequence ID" value="MFC3100674.1"/>
    <property type="molecule type" value="Genomic_DNA"/>
</dbReference>